<organism evidence="6 7">
    <name type="scientific">Lysinibacillus irui</name>
    <dbReference type="NCBI Taxonomy" id="2998077"/>
    <lineage>
        <taxon>Bacteria</taxon>
        <taxon>Bacillati</taxon>
        <taxon>Bacillota</taxon>
        <taxon>Bacilli</taxon>
        <taxon>Bacillales</taxon>
        <taxon>Bacillaceae</taxon>
        <taxon>Lysinibacillus</taxon>
    </lineage>
</organism>
<dbReference type="EC" id="2.1.1.72" evidence="1"/>
<evidence type="ECO:0000256" key="2">
    <source>
        <dbReference type="ARBA" id="ARBA00022603"/>
    </source>
</evidence>
<dbReference type="InterPro" id="IPR029063">
    <property type="entry name" value="SAM-dependent_MTases_sf"/>
</dbReference>
<dbReference type="Pfam" id="PF02384">
    <property type="entry name" value="N6_Mtase"/>
    <property type="match status" value="1"/>
</dbReference>
<dbReference type="GO" id="GO:0008170">
    <property type="term" value="F:N-methyltransferase activity"/>
    <property type="evidence" value="ECO:0007669"/>
    <property type="project" value="InterPro"/>
</dbReference>
<feature type="domain" description="DNA methylase adenine-specific" evidence="5">
    <location>
        <begin position="338"/>
        <end position="584"/>
    </location>
</feature>
<dbReference type="PANTHER" id="PTHR33841">
    <property type="entry name" value="DNA METHYLTRANSFERASE YEEA-RELATED"/>
    <property type="match status" value="1"/>
</dbReference>
<dbReference type="GO" id="GO:0032259">
    <property type="term" value="P:methylation"/>
    <property type="evidence" value="ECO:0007669"/>
    <property type="project" value="UniProtKB-KW"/>
</dbReference>
<evidence type="ECO:0000256" key="4">
    <source>
        <dbReference type="ARBA" id="ARBA00047942"/>
    </source>
</evidence>
<name>A0AAJ5UUM4_9BACI</name>
<dbReference type="Proteomes" id="UP001219585">
    <property type="component" value="Chromosome"/>
</dbReference>
<dbReference type="InterPro" id="IPR050953">
    <property type="entry name" value="N4_N6_ade-DNA_methylase"/>
</dbReference>
<dbReference type="RefSeq" id="WP_274794333.1">
    <property type="nucleotide sequence ID" value="NZ_CP113527.1"/>
</dbReference>
<accession>A0AAJ5UUM4</accession>
<protein>
    <recommendedName>
        <fullName evidence="1">site-specific DNA-methyltransferase (adenine-specific)</fullName>
        <ecNumber evidence="1">2.1.1.72</ecNumber>
    </recommendedName>
</protein>
<evidence type="ECO:0000313" key="7">
    <source>
        <dbReference type="Proteomes" id="UP001219585"/>
    </source>
</evidence>
<dbReference type="GO" id="GO:0003677">
    <property type="term" value="F:DNA binding"/>
    <property type="evidence" value="ECO:0007669"/>
    <property type="project" value="InterPro"/>
</dbReference>
<evidence type="ECO:0000256" key="3">
    <source>
        <dbReference type="ARBA" id="ARBA00022679"/>
    </source>
</evidence>
<sequence length="914" mass="104711">MNKNISATGNERFWSGQMISFIAGFIKDKTWQIKSVGGEATINTGKSVMFPDILLYGDKVQGTILQGWEIKMPDVSITNIDFIADAERKARILGLNSYVVWNFTYCKLFIKNKDTELFEEAAYWDNTNHIVTREDVSLYRTDWETLLQKVLIEINDFLEKGALVPRSLDFAISESIMPQLIERNKTLVAEYIEDSALKNVTIKSYVQIWWEEVKQEYMADEQNMYHAYAKTILVDWLNKFVFAHSIKLHHSPARKVEKILSGKTTKEAIDIFREVSNECDFYNIFKNYKLGELIPQQSWTEIIDFNEFLSKNDIEHVSQETLQSILENTVLATRREIIGQYPTPPKLAELLCKITILDTTGNSIDPCCGTGTIPNQVIKYKIESGNQIKNAYETTWASDKFSFPLQVTNISLTNPDSINIPARVIQRNVFALLPDDGVEIVNPADGKILNLKLPKFDSIVSNLPFVDFNTLKREDIEYLNSIKEEVYTNTKIELSDRNDVYAYIIFSLWKNLSNGGKLGVIISNSWLGTDAGKSFYEALQWYYNIQKVVISGNGIWFTNADVVTTILVLEKKQVSQPSDETITFGLIKSNIRNWDETTINAIANSINVNTVPQKFGSILGLTNIKPSEMSRISKFIDSLNLYFYNPEWLLKLESIICPINNIFNIIRGVKTGQDPIFYLKDESLVNEEYIISGLKTSKNINNIKAEVDTKVFYCTRTRDELMVLQDNKTIKYLQSFESNLNASVKVRGRDWHILKGTKPVKLFTGMNPFKRIFYGCFDDYTYINQRLIGFVEKDNDTDLELCLALLNSIVGMFFVEANGFGMGQGALDINKGSFERMYMLNPELIAADDKLKIKKAFEPLKNRDIEETLKELQLEDRINFDHVVLQAYGIDHLYDDIKHTLVSLQTSRLSVKDN</sequence>
<keyword evidence="3" id="KW-0808">Transferase</keyword>
<gene>
    <name evidence="6" type="ORF">OU989_18065</name>
</gene>
<dbReference type="PANTHER" id="PTHR33841:SF1">
    <property type="entry name" value="DNA METHYLTRANSFERASE A"/>
    <property type="match status" value="1"/>
</dbReference>
<dbReference type="PRINTS" id="PR00507">
    <property type="entry name" value="N12N6MTFRASE"/>
</dbReference>
<dbReference type="KEGG" id="liu:OU989_18065"/>
<reference evidence="6" key="1">
    <citation type="submission" date="2022-11" db="EMBL/GenBank/DDBJ databases">
        <title>Lysinibacillus irui.</title>
        <authorList>
            <person name="Akintayo S.O."/>
        </authorList>
    </citation>
    <scope>NUCLEOTIDE SEQUENCE</scope>
    <source>
        <strain evidence="6">IRB4-01</strain>
    </source>
</reference>
<evidence type="ECO:0000256" key="1">
    <source>
        <dbReference type="ARBA" id="ARBA00011900"/>
    </source>
</evidence>
<keyword evidence="2 6" id="KW-0489">Methyltransferase</keyword>
<dbReference type="InterPro" id="IPR003356">
    <property type="entry name" value="DNA_methylase_A-5"/>
</dbReference>
<dbReference type="GO" id="GO:0009007">
    <property type="term" value="F:site-specific DNA-methyltransferase (adenine-specific) activity"/>
    <property type="evidence" value="ECO:0007669"/>
    <property type="project" value="UniProtKB-EC"/>
</dbReference>
<evidence type="ECO:0000259" key="5">
    <source>
        <dbReference type="Pfam" id="PF02384"/>
    </source>
</evidence>
<dbReference type="Gene3D" id="3.40.50.150">
    <property type="entry name" value="Vaccinia Virus protein VP39"/>
    <property type="match status" value="1"/>
</dbReference>
<dbReference type="EMBL" id="CP113527">
    <property type="protein sequence ID" value="WDV06145.1"/>
    <property type="molecule type" value="Genomic_DNA"/>
</dbReference>
<comment type="catalytic activity">
    <reaction evidence="4">
        <text>a 2'-deoxyadenosine in DNA + S-adenosyl-L-methionine = an N(6)-methyl-2'-deoxyadenosine in DNA + S-adenosyl-L-homocysteine + H(+)</text>
        <dbReference type="Rhea" id="RHEA:15197"/>
        <dbReference type="Rhea" id="RHEA-COMP:12418"/>
        <dbReference type="Rhea" id="RHEA-COMP:12419"/>
        <dbReference type="ChEBI" id="CHEBI:15378"/>
        <dbReference type="ChEBI" id="CHEBI:57856"/>
        <dbReference type="ChEBI" id="CHEBI:59789"/>
        <dbReference type="ChEBI" id="CHEBI:90615"/>
        <dbReference type="ChEBI" id="CHEBI:90616"/>
        <dbReference type="EC" id="2.1.1.72"/>
    </reaction>
</comment>
<dbReference type="AlphaFoldDB" id="A0AAJ5UUM4"/>
<proteinExistence type="predicted"/>
<evidence type="ECO:0000313" key="6">
    <source>
        <dbReference type="EMBL" id="WDV06145.1"/>
    </source>
</evidence>
<dbReference type="SUPFAM" id="SSF53335">
    <property type="entry name" value="S-adenosyl-L-methionine-dependent methyltransferases"/>
    <property type="match status" value="1"/>
</dbReference>